<dbReference type="Pfam" id="PF04238">
    <property type="entry name" value="DUF420"/>
    <property type="match status" value="1"/>
</dbReference>
<sequence length="187" mass="20702">MELQRARNHVPALTVALTTVSLALVFGAILGAIPANSLPRAPESFLNAIPHVNAVVSTVAIGTILAGVRFIRRGEVERHRAMMLASLALFVTFLVLYLYRITMEGTTEFGGPETIYRFVYLPTLAVHILLAVVCIPLLYYVLLLATTRPVAELYETSHKRIGRVAATLWLVSFTLGNVVYALLYWLY</sequence>
<evidence type="ECO:0000313" key="2">
    <source>
        <dbReference type="EMBL" id="SEO71532.1"/>
    </source>
</evidence>
<dbReference type="AlphaFoldDB" id="A0A1H8RYU6"/>
<dbReference type="PANTHER" id="PTHR37692:SF1">
    <property type="entry name" value="DUF420 DOMAIN-CONTAINING PROTEIN"/>
    <property type="match status" value="1"/>
</dbReference>
<feature type="transmembrane region" description="Helical" evidence="1">
    <location>
        <begin position="80"/>
        <end position="99"/>
    </location>
</feature>
<dbReference type="EMBL" id="FODV01000004">
    <property type="protein sequence ID" value="SEO71532.1"/>
    <property type="molecule type" value="Genomic_DNA"/>
</dbReference>
<organism evidence="2 3">
    <name type="scientific">Halogranum amylolyticum</name>
    <dbReference type="NCBI Taxonomy" id="660520"/>
    <lineage>
        <taxon>Archaea</taxon>
        <taxon>Methanobacteriati</taxon>
        <taxon>Methanobacteriota</taxon>
        <taxon>Stenosarchaea group</taxon>
        <taxon>Halobacteria</taxon>
        <taxon>Halobacteriales</taxon>
        <taxon>Haloferacaceae</taxon>
    </lineage>
</organism>
<keyword evidence="1" id="KW-1133">Transmembrane helix</keyword>
<name>A0A1H8RYU6_9EURY</name>
<dbReference type="PANTHER" id="PTHR37692">
    <property type="entry name" value="HYPOTHETICAL MEMBRANE SPANNING PROTEIN"/>
    <property type="match status" value="1"/>
</dbReference>
<feature type="transmembrane region" description="Helical" evidence="1">
    <location>
        <begin position="45"/>
        <end position="68"/>
    </location>
</feature>
<feature type="transmembrane region" description="Helical" evidence="1">
    <location>
        <begin position="12"/>
        <end position="33"/>
    </location>
</feature>
<evidence type="ECO:0000256" key="1">
    <source>
        <dbReference type="SAM" id="Phobius"/>
    </source>
</evidence>
<dbReference type="InterPro" id="IPR007352">
    <property type="entry name" value="DUF420"/>
</dbReference>
<keyword evidence="1" id="KW-0472">Membrane</keyword>
<feature type="transmembrane region" description="Helical" evidence="1">
    <location>
        <begin position="119"/>
        <end position="143"/>
    </location>
</feature>
<accession>A0A1H8RYU6</accession>
<protein>
    <submittedName>
        <fullName evidence="2">Putative membrane protein</fullName>
    </submittedName>
</protein>
<dbReference type="RefSeq" id="WP_089823637.1">
    <property type="nucleotide sequence ID" value="NZ_FODV01000004.1"/>
</dbReference>
<evidence type="ECO:0000313" key="3">
    <source>
        <dbReference type="Proteomes" id="UP000199126"/>
    </source>
</evidence>
<keyword evidence="3" id="KW-1185">Reference proteome</keyword>
<feature type="transmembrane region" description="Helical" evidence="1">
    <location>
        <begin position="164"/>
        <end position="186"/>
    </location>
</feature>
<reference evidence="3" key="1">
    <citation type="submission" date="2016-10" db="EMBL/GenBank/DDBJ databases">
        <authorList>
            <person name="Varghese N."/>
            <person name="Submissions S."/>
        </authorList>
    </citation>
    <scope>NUCLEOTIDE SEQUENCE [LARGE SCALE GENOMIC DNA]</scope>
    <source>
        <strain evidence="3">CGMCC 1.10121</strain>
    </source>
</reference>
<dbReference type="Proteomes" id="UP000199126">
    <property type="component" value="Unassembled WGS sequence"/>
</dbReference>
<dbReference type="OrthoDB" id="202206at2157"/>
<keyword evidence="1" id="KW-0812">Transmembrane</keyword>
<gene>
    <name evidence="2" type="ORF">SAMN04487948_104328</name>
</gene>
<proteinExistence type="predicted"/>